<dbReference type="InterPro" id="IPR011006">
    <property type="entry name" value="CheY-like_superfamily"/>
</dbReference>
<dbReference type="EC" id="3.1.1.61" evidence="6"/>
<comment type="function">
    <text evidence="6">Involved in chemotaxis. Part of a chemotaxis signal transduction system that modulates chemotaxis in response to various stimuli. Catalyzes the demethylation of specific methylglutamate residues introduced into the chemoreceptors (methyl-accepting chemotaxis proteins or MCP) by CheR. Also mediates the irreversible deamidation of specific glutamine residues to glutamic acid.</text>
</comment>
<dbReference type="GO" id="GO:0006935">
    <property type="term" value="P:chemotaxis"/>
    <property type="evidence" value="ECO:0007669"/>
    <property type="project" value="UniProtKB-UniRule"/>
</dbReference>
<evidence type="ECO:0000313" key="8">
    <source>
        <dbReference type="Proteomes" id="UP000515733"/>
    </source>
</evidence>
<feature type="active site" evidence="6">
    <location>
        <position position="166"/>
    </location>
</feature>
<feature type="modified residue" description="4-aspartylphosphate" evidence="6">
    <location>
        <position position="60"/>
    </location>
</feature>
<dbReference type="Gene3D" id="3.40.50.180">
    <property type="entry name" value="Methylesterase CheB, C-terminal domain"/>
    <property type="match status" value="1"/>
</dbReference>
<dbReference type="InterPro" id="IPR000673">
    <property type="entry name" value="Sig_transdc_resp-reg_Me-estase"/>
</dbReference>
<comment type="catalytic activity">
    <reaction evidence="6">
        <text>L-glutaminyl-[protein] + H2O = L-glutamyl-[protein] + NH4(+)</text>
        <dbReference type="Rhea" id="RHEA:16441"/>
        <dbReference type="Rhea" id="RHEA-COMP:10207"/>
        <dbReference type="Rhea" id="RHEA-COMP:10208"/>
        <dbReference type="ChEBI" id="CHEBI:15377"/>
        <dbReference type="ChEBI" id="CHEBI:28938"/>
        <dbReference type="ChEBI" id="CHEBI:29973"/>
        <dbReference type="ChEBI" id="CHEBI:30011"/>
        <dbReference type="EC" id="3.5.1.44"/>
    </reaction>
</comment>
<proteinExistence type="inferred from homology"/>
<dbReference type="InterPro" id="IPR001789">
    <property type="entry name" value="Sig_transdc_resp-reg_receiver"/>
</dbReference>
<dbReference type="SUPFAM" id="SSF52172">
    <property type="entry name" value="CheY-like"/>
    <property type="match status" value="1"/>
</dbReference>
<comment type="subcellular location">
    <subcellularLocation>
        <location evidence="6">Cytoplasm</location>
    </subcellularLocation>
</comment>
<protein>
    <recommendedName>
        <fullName evidence="6">Protein-glutamate methylesterase/protein-glutamine glutaminase</fullName>
        <ecNumber evidence="6">3.1.1.61</ecNumber>
        <ecNumber evidence="6">3.5.1.44</ecNumber>
    </recommendedName>
</protein>
<dbReference type="InterPro" id="IPR008248">
    <property type="entry name" value="CheB-like"/>
</dbReference>
<dbReference type="PROSITE" id="PS50110">
    <property type="entry name" value="RESPONSE_REGULATORY"/>
    <property type="match status" value="1"/>
</dbReference>
<evidence type="ECO:0000256" key="5">
    <source>
        <dbReference type="ARBA" id="ARBA00048267"/>
    </source>
</evidence>
<comment type="catalytic activity">
    <reaction evidence="5 6">
        <text>[protein]-L-glutamate 5-O-methyl ester + H2O = L-glutamyl-[protein] + methanol + H(+)</text>
        <dbReference type="Rhea" id="RHEA:23236"/>
        <dbReference type="Rhea" id="RHEA-COMP:10208"/>
        <dbReference type="Rhea" id="RHEA-COMP:10311"/>
        <dbReference type="ChEBI" id="CHEBI:15377"/>
        <dbReference type="ChEBI" id="CHEBI:15378"/>
        <dbReference type="ChEBI" id="CHEBI:17790"/>
        <dbReference type="ChEBI" id="CHEBI:29973"/>
        <dbReference type="ChEBI" id="CHEBI:82795"/>
        <dbReference type="EC" id="3.1.1.61"/>
    </reaction>
</comment>
<feature type="active site" evidence="6">
    <location>
        <position position="290"/>
    </location>
</feature>
<keyword evidence="8" id="KW-1185">Reference proteome</keyword>
<dbReference type="HAMAP" id="MF_00099">
    <property type="entry name" value="CheB_chemtxs"/>
    <property type="match status" value="1"/>
</dbReference>
<evidence type="ECO:0000256" key="4">
    <source>
        <dbReference type="ARBA" id="ARBA00022801"/>
    </source>
</evidence>
<dbReference type="PANTHER" id="PTHR42872">
    <property type="entry name" value="PROTEIN-GLUTAMATE METHYLESTERASE/PROTEIN-GLUTAMINE GLUTAMINASE"/>
    <property type="match status" value="1"/>
</dbReference>
<dbReference type="GO" id="GO:0008984">
    <property type="term" value="F:protein-glutamate methylesterase activity"/>
    <property type="evidence" value="ECO:0007669"/>
    <property type="project" value="UniProtKB-UniRule"/>
</dbReference>
<comment type="domain">
    <text evidence="6">Contains a C-terminal catalytic domain, and an N-terminal region which modulates catalytic activity.</text>
</comment>
<dbReference type="AlphaFoldDB" id="A0A6S6Y2L8"/>
<reference evidence="7 8" key="1">
    <citation type="submission" date="2020-03" db="EMBL/GenBank/DDBJ databases">
        <authorList>
            <consortium name="Genoscope - CEA"/>
            <person name="William W."/>
        </authorList>
    </citation>
    <scope>NUCLEOTIDE SEQUENCE [LARGE SCALE GENOMIC DNA]</scope>
    <source>
        <strain evidence="8">DSM 16959</strain>
    </source>
</reference>
<sequence length="354" mass="37421">MNPDSKRIRVLVVEDSPVQRELQVYLISADPQLEVVGTARDGREAVEQVRRCRPDVVTMDFHMPNMDGAEATRIIMETQPLPIIVISGSSARGEVANTFRALDAGALLILEKPAIPGSDAALKLVETIKLMAEVKVVRRWPVAKASPVRLEPRPEASVGLVAIGASTGGPLALQTILAALPRDFPVPVAIVQHISPGFTEGFAEWLTEASGFPVNVAAQGEGLVPGRAYLAPDGRHMALQADKQGGYRIELDGADLENGHRPSVSHFFRSVAATAGKKAVGVILTGMGKDGAAELLALRELGAVTIAQNRESSVVAGMPGEAIRLDAAAHVLPPEQIGGLLAVLVKRRNGNGVQ</sequence>
<name>A0A6S6Y2L8_9PROT</name>
<dbReference type="PANTHER" id="PTHR42872:SF6">
    <property type="entry name" value="PROTEIN-GLUTAMATE METHYLESTERASE_PROTEIN-GLUTAMINE GLUTAMINASE"/>
    <property type="match status" value="1"/>
</dbReference>
<dbReference type="Gene3D" id="3.40.50.2300">
    <property type="match status" value="1"/>
</dbReference>
<accession>A0A6S6Y2L8</accession>
<dbReference type="InterPro" id="IPR035909">
    <property type="entry name" value="CheB_C"/>
</dbReference>
<keyword evidence="3 6" id="KW-0597">Phosphoprotein</keyword>
<keyword evidence="2 6" id="KW-0145">Chemotaxis</keyword>
<feature type="active site" evidence="6">
    <location>
        <position position="193"/>
    </location>
</feature>
<evidence type="ECO:0000256" key="3">
    <source>
        <dbReference type="ARBA" id="ARBA00022553"/>
    </source>
</evidence>
<keyword evidence="4 6" id="KW-0378">Hydrolase</keyword>
<comment type="PTM">
    <text evidence="6">Phosphorylated by CheA. Phosphorylation of the N-terminal regulatory domain activates the methylesterase activity.</text>
</comment>
<dbReference type="SUPFAM" id="SSF52738">
    <property type="entry name" value="Methylesterase CheB, C-terminal domain"/>
    <property type="match status" value="1"/>
</dbReference>
<comment type="similarity">
    <text evidence="6">Belongs to the CheB family.</text>
</comment>
<gene>
    <name evidence="6 7" type="primary">cheB</name>
    <name evidence="7" type="ORF">DENOEST_2291</name>
</gene>
<dbReference type="SMART" id="SM00448">
    <property type="entry name" value="REC"/>
    <property type="match status" value="1"/>
</dbReference>
<dbReference type="Proteomes" id="UP000515733">
    <property type="component" value="Chromosome"/>
</dbReference>
<dbReference type="CDD" id="cd17541">
    <property type="entry name" value="REC_CheB-like"/>
    <property type="match status" value="1"/>
</dbReference>
<evidence type="ECO:0000256" key="1">
    <source>
        <dbReference type="ARBA" id="ARBA00022490"/>
    </source>
</evidence>
<dbReference type="GO" id="GO:0005737">
    <property type="term" value="C:cytoplasm"/>
    <property type="evidence" value="ECO:0007669"/>
    <property type="project" value="UniProtKB-SubCell"/>
</dbReference>
<dbReference type="RefSeq" id="WP_145771307.1">
    <property type="nucleotide sequence ID" value="NZ_LR778301.1"/>
</dbReference>
<dbReference type="PIRSF" id="PIRSF000876">
    <property type="entry name" value="RR_chemtxs_CheB"/>
    <property type="match status" value="1"/>
</dbReference>
<dbReference type="EC" id="3.5.1.44" evidence="6"/>
<dbReference type="KEGG" id="doe:DENOEST_2291"/>
<dbReference type="Pfam" id="PF01339">
    <property type="entry name" value="CheB_methylest"/>
    <property type="match status" value="1"/>
</dbReference>
<dbReference type="EMBL" id="LR778301">
    <property type="protein sequence ID" value="CAB1369456.1"/>
    <property type="molecule type" value="Genomic_DNA"/>
</dbReference>
<dbReference type="PROSITE" id="PS50122">
    <property type="entry name" value="CHEB"/>
    <property type="match status" value="1"/>
</dbReference>
<dbReference type="GO" id="GO:0050568">
    <property type="term" value="F:protein-glutamine glutaminase activity"/>
    <property type="evidence" value="ECO:0007669"/>
    <property type="project" value="UniProtKB-UniRule"/>
</dbReference>
<dbReference type="GO" id="GO:0000156">
    <property type="term" value="F:phosphorelay response regulator activity"/>
    <property type="evidence" value="ECO:0007669"/>
    <property type="project" value="InterPro"/>
</dbReference>
<dbReference type="CDD" id="cd16432">
    <property type="entry name" value="CheB_Rec"/>
    <property type="match status" value="1"/>
</dbReference>
<dbReference type="NCBIfam" id="NF001965">
    <property type="entry name" value="PRK00742.1"/>
    <property type="match status" value="1"/>
</dbReference>
<evidence type="ECO:0000256" key="6">
    <source>
        <dbReference type="HAMAP-Rule" id="MF_00099"/>
    </source>
</evidence>
<organism evidence="7 8">
    <name type="scientific">Denitratisoma oestradiolicum</name>
    <dbReference type="NCBI Taxonomy" id="311182"/>
    <lineage>
        <taxon>Bacteria</taxon>
        <taxon>Pseudomonadati</taxon>
        <taxon>Pseudomonadota</taxon>
        <taxon>Betaproteobacteria</taxon>
        <taxon>Nitrosomonadales</taxon>
        <taxon>Sterolibacteriaceae</taxon>
        <taxon>Denitratisoma</taxon>
    </lineage>
</organism>
<keyword evidence="1 6" id="KW-0963">Cytoplasm</keyword>
<dbReference type="Pfam" id="PF00072">
    <property type="entry name" value="Response_reg"/>
    <property type="match status" value="1"/>
</dbReference>
<evidence type="ECO:0000313" key="7">
    <source>
        <dbReference type="EMBL" id="CAB1369456.1"/>
    </source>
</evidence>
<evidence type="ECO:0000256" key="2">
    <source>
        <dbReference type="ARBA" id="ARBA00022500"/>
    </source>
</evidence>
<dbReference type="NCBIfam" id="NF009206">
    <property type="entry name" value="PRK12555.1"/>
    <property type="match status" value="1"/>
</dbReference>
<dbReference type="OrthoDB" id="9793421at2"/>